<dbReference type="RefSeq" id="WP_079626635.1">
    <property type="nucleotide sequence ID" value="NZ_FVGW01000001.1"/>
</dbReference>
<gene>
    <name evidence="1" type="ORF">SAMEA2259716_00872</name>
</gene>
<protein>
    <submittedName>
        <fullName evidence="1">Uncharacterized protein</fullName>
    </submittedName>
</protein>
<name>A0A1U1LTE8_9MYCO</name>
<evidence type="ECO:0000313" key="1">
    <source>
        <dbReference type="EMBL" id="SKL51848.1"/>
    </source>
</evidence>
<dbReference type="AlphaFoldDB" id="A0A1U1LTE8"/>
<organism evidence="1 2">
    <name type="scientific">Mycobacteroides abscessus subsp. massiliense</name>
    <dbReference type="NCBI Taxonomy" id="1962118"/>
    <lineage>
        <taxon>Bacteria</taxon>
        <taxon>Bacillati</taxon>
        <taxon>Actinomycetota</taxon>
        <taxon>Actinomycetes</taxon>
        <taxon>Mycobacteriales</taxon>
        <taxon>Mycobacteriaceae</taxon>
        <taxon>Mycobacteroides</taxon>
        <taxon>Mycobacteroides abscessus</taxon>
    </lineage>
</organism>
<dbReference type="EMBL" id="FVGW01000001">
    <property type="protein sequence ID" value="SKL51848.1"/>
    <property type="molecule type" value="Genomic_DNA"/>
</dbReference>
<dbReference type="Proteomes" id="UP000190074">
    <property type="component" value="Unassembled WGS sequence"/>
</dbReference>
<reference evidence="1 2" key="1">
    <citation type="submission" date="2016-11" db="EMBL/GenBank/DDBJ databases">
        <authorList>
            <consortium name="Pathogen Informatics"/>
        </authorList>
    </citation>
    <scope>NUCLEOTIDE SEQUENCE [LARGE SCALE GENOMIC DNA]</scope>
    <source>
        <strain evidence="1 2">911</strain>
    </source>
</reference>
<evidence type="ECO:0000313" key="2">
    <source>
        <dbReference type="Proteomes" id="UP000190074"/>
    </source>
</evidence>
<proteinExistence type="predicted"/>
<accession>A0A1U1LTE8</accession>
<sequence>MDARKAIREVIESIPNLFGITRGVTIGAQGQTETVLYTQAQVADIIASILPDALKTKGHVVIALPAIETDSAGRRYIPVPITARPWAEGEVRISPPGDEVAIANTPPVLPMQDVPALAAALMAARTTWRPSSQERT</sequence>